<accession>A0A9P6LC61</accession>
<keyword evidence="2" id="KW-1185">Reference proteome</keyword>
<name>A0A9P6LC61_9AGAM</name>
<comment type="caution">
    <text evidence="1">The sequence shown here is derived from an EMBL/GenBank/DDBJ whole genome shotgun (WGS) entry which is preliminary data.</text>
</comment>
<evidence type="ECO:0000313" key="1">
    <source>
        <dbReference type="EMBL" id="KAF9792407.1"/>
    </source>
</evidence>
<dbReference type="EMBL" id="WIUZ02000001">
    <property type="protein sequence ID" value="KAF9792407.1"/>
    <property type="molecule type" value="Genomic_DNA"/>
</dbReference>
<dbReference type="OrthoDB" id="2524554at2759"/>
<reference evidence="1" key="2">
    <citation type="submission" date="2020-11" db="EMBL/GenBank/DDBJ databases">
        <authorList>
            <consortium name="DOE Joint Genome Institute"/>
            <person name="Kuo A."/>
            <person name="Miyauchi S."/>
            <person name="Kiss E."/>
            <person name="Drula E."/>
            <person name="Kohler A."/>
            <person name="Sanchez-Garcia M."/>
            <person name="Andreopoulos B."/>
            <person name="Barry K.W."/>
            <person name="Bonito G."/>
            <person name="Buee M."/>
            <person name="Carver A."/>
            <person name="Chen C."/>
            <person name="Cichocki N."/>
            <person name="Clum A."/>
            <person name="Culley D."/>
            <person name="Crous P.W."/>
            <person name="Fauchery L."/>
            <person name="Girlanda M."/>
            <person name="Hayes R."/>
            <person name="Keri Z."/>
            <person name="Labutti K."/>
            <person name="Lipzen A."/>
            <person name="Lombard V."/>
            <person name="Magnuson J."/>
            <person name="Maillard F."/>
            <person name="Morin E."/>
            <person name="Murat C."/>
            <person name="Nolan M."/>
            <person name="Ohm R."/>
            <person name="Pangilinan J."/>
            <person name="Pereira M."/>
            <person name="Perotto S."/>
            <person name="Peter M."/>
            <person name="Riley R."/>
            <person name="Sitrit Y."/>
            <person name="Stielow B."/>
            <person name="Szollosi G."/>
            <person name="Zifcakova L."/>
            <person name="Stursova M."/>
            <person name="Spatafora J.W."/>
            <person name="Tedersoo L."/>
            <person name="Vaario L.-M."/>
            <person name="Yamada A."/>
            <person name="Yan M."/>
            <person name="Wang P."/>
            <person name="Xu J."/>
            <person name="Bruns T."/>
            <person name="Baldrian P."/>
            <person name="Vilgalys R."/>
            <person name="Henrissat B."/>
            <person name="Grigoriev I.V."/>
            <person name="Hibbett D."/>
            <person name="Nagy L.G."/>
            <person name="Martin F.M."/>
        </authorList>
    </citation>
    <scope>NUCLEOTIDE SEQUENCE</scope>
    <source>
        <strain evidence="1">UH-Tt-Lm1</strain>
    </source>
</reference>
<sequence>MFTSTLRRCPRWDARLLRYTRIRKLSAGSSQDPVKVFPQYHSNPVSFATGYFGRAFKYSLVGVLTLGVTLGTAFEAVHLYVENVALATETDPDVRKWEWDLQGDRWSPRGSGGTDSMLGFRCRHAVRSAWMAQNWGTGSSGSLMGASNPNVVDSATQSAQEFLKIAISMAMTDRANGSNISEDTLRTLITRHAILLEFLGYKDSLLEARSELEQMWKTFPPSGVEASQIAQRLGDLNKQLGEFDDAVVWWTRAVQLAGGRDPTTRIPLTVPTSAPSSPLAQRSLISTLLSVSAFYATTGQLKKAREVETLSLDLIRSIKPPESFSSSSPGEVLHALYLLHRSAILSIHLAEVQHGLRSSLETSIQWLTNAAESSERVAFTLSEAAQRGSRRAIPLSSMARSPLVASFSGSASIQRPASSLLRDSRRSAAEAWHLIGLLTEGSKTGSPTKAAECYRRALGWVGVDTERLDEGVVPQVDEEWSTLLKNYTRVNTVSSDSK</sequence>
<organism evidence="1 2">
    <name type="scientific">Thelephora terrestris</name>
    <dbReference type="NCBI Taxonomy" id="56493"/>
    <lineage>
        <taxon>Eukaryota</taxon>
        <taxon>Fungi</taxon>
        <taxon>Dikarya</taxon>
        <taxon>Basidiomycota</taxon>
        <taxon>Agaricomycotina</taxon>
        <taxon>Agaricomycetes</taxon>
        <taxon>Thelephorales</taxon>
        <taxon>Thelephoraceae</taxon>
        <taxon>Thelephora</taxon>
    </lineage>
</organism>
<evidence type="ECO:0000313" key="2">
    <source>
        <dbReference type="Proteomes" id="UP000736335"/>
    </source>
</evidence>
<reference evidence="1" key="1">
    <citation type="journal article" date="2020" name="Nat. Commun.">
        <title>Large-scale genome sequencing of mycorrhizal fungi provides insights into the early evolution of symbiotic traits.</title>
        <authorList>
            <person name="Miyauchi S."/>
            <person name="Kiss E."/>
            <person name="Kuo A."/>
            <person name="Drula E."/>
            <person name="Kohler A."/>
            <person name="Sanchez-Garcia M."/>
            <person name="Morin E."/>
            <person name="Andreopoulos B."/>
            <person name="Barry K.W."/>
            <person name="Bonito G."/>
            <person name="Buee M."/>
            <person name="Carver A."/>
            <person name="Chen C."/>
            <person name="Cichocki N."/>
            <person name="Clum A."/>
            <person name="Culley D."/>
            <person name="Crous P.W."/>
            <person name="Fauchery L."/>
            <person name="Girlanda M."/>
            <person name="Hayes R.D."/>
            <person name="Keri Z."/>
            <person name="LaButti K."/>
            <person name="Lipzen A."/>
            <person name="Lombard V."/>
            <person name="Magnuson J."/>
            <person name="Maillard F."/>
            <person name="Murat C."/>
            <person name="Nolan M."/>
            <person name="Ohm R.A."/>
            <person name="Pangilinan J."/>
            <person name="Pereira M.F."/>
            <person name="Perotto S."/>
            <person name="Peter M."/>
            <person name="Pfister S."/>
            <person name="Riley R."/>
            <person name="Sitrit Y."/>
            <person name="Stielow J.B."/>
            <person name="Szollosi G."/>
            <person name="Zifcakova L."/>
            <person name="Stursova M."/>
            <person name="Spatafora J.W."/>
            <person name="Tedersoo L."/>
            <person name="Vaario L.M."/>
            <person name="Yamada A."/>
            <person name="Yan M."/>
            <person name="Wang P."/>
            <person name="Xu J."/>
            <person name="Bruns T."/>
            <person name="Baldrian P."/>
            <person name="Vilgalys R."/>
            <person name="Dunand C."/>
            <person name="Henrissat B."/>
            <person name="Grigoriev I.V."/>
            <person name="Hibbett D."/>
            <person name="Nagy L.G."/>
            <person name="Martin F.M."/>
        </authorList>
    </citation>
    <scope>NUCLEOTIDE SEQUENCE</scope>
    <source>
        <strain evidence="1">UH-Tt-Lm1</strain>
    </source>
</reference>
<dbReference type="InterPro" id="IPR011990">
    <property type="entry name" value="TPR-like_helical_dom_sf"/>
</dbReference>
<dbReference type="Proteomes" id="UP000736335">
    <property type="component" value="Unassembled WGS sequence"/>
</dbReference>
<proteinExistence type="predicted"/>
<dbReference type="Gene3D" id="1.25.40.10">
    <property type="entry name" value="Tetratricopeptide repeat domain"/>
    <property type="match status" value="1"/>
</dbReference>
<protein>
    <submittedName>
        <fullName evidence="1">Uncharacterized protein</fullName>
    </submittedName>
</protein>
<gene>
    <name evidence="1" type="ORF">BJ322DRAFT_1029057</name>
</gene>
<dbReference type="AlphaFoldDB" id="A0A9P6LC61"/>